<sequence>MHVGLEEAARQLEQAIHDARVSFDCIALGNLDRAHTHAITARAAIDAAENAIRVALDAQRSEEDTRQSEGTAENPPS</sequence>
<evidence type="ECO:0000313" key="2">
    <source>
        <dbReference type="EMBL" id="UPT22686.1"/>
    </source>
</evidence>
<accession>A0ABY4L701</accession>
<dbReference type="RefSeq" id="WP_248591189.1">
    <property type="nucleotide sequence ID" value="NZ_BAABEB010000011.1"/>
</dbReference>
<proteinExistence type="predicted"/>
<gene>
    <name evidence="2" type="ORF">FOF52_18460</name>
</gene>
<feature type="region of interest" description="Disordered" evidence="1">
    <location>
        <begin position="56"/>
        <end position="77"/>
    </location>
</feature>
<dbReference type="EMBL" id="CP051627">
    <property type="protein sequence ID" value="UPT22686.1"/>
    <property type="molecule type" value="Genomic_DNA"/>
</dbReference>
<dbReference type="Proteomes" id="UP000832041">
    <property type="component" value="Chromosome"/>
</dbReference>
<evidence type="ECO:0000313" key="3">
    <source>
        <dbReference type="Proteomes" id="UP000832041"/>
    </source>
</evidence>
<name>A0ABY4L701_THEAE</name>
<evidence type="ECO:0000256" key="1">
    <source>
        <dbReference type="SAM" id="MobiDB-lite"/>
    </source>
</evidence>
<protein>
    <submittedName>
        <fullName evidence="2">Uncharacterized protein</fullName>
    </submittedName>
</protein>
<reference evidence="2 3" key="1">
    <citation type="submission" date="2020-04" db="EMBL/GenBank/DDBJ databases">
        <title>Thermobifida alba genome sequencing and assembly.</title>
        <authorList>
            <person name="Luzics S."/>
            <person name="Horvath B."/>
            <person name="Nagy I."/>
            <person name="Toth A."/>
            <person name="Nagy I."/>
            <person name="Kukolya J."/>
        </authorList>
    </citation>
    <scope>NUCLEOTIDE SEQUENCE [LARGE SCALE GENOMIC DNA]</scope>
    <source>
        <strain evidence="2 3">DSM 43795</strain>
    </source>
</reference>
<organism evidence="2 3">
    <name type="scientific">Thermobifida alba</name>
    <name type="common">Thermomonospora alba</name>
    <dbReference type="NCBI Taxonomy" id="53522"/>
    <lineage>
        <taxon>Bacteria</taxon>
        <taxon>Bacillati</taxon>
        <taxon>Actinomycetota</taxon>
        <taxon>Actinomycetes</taxon>
        <taxon>Streptosporangiales</taxon>
        <taxon>Nocardiopsidaceae</taxon>
        <taxon>Thermobifida</taxon>
    </lineage>
</organism>
<keyword evidence="3" id="KW-1185">Reference proteome</keyword>